<reference evidence="1 2" key="1">
    <citation type="journal article" date="2021" name="Elife">
        <title>Chloroplast acquisition without the gene transfer in kleptoplastic sea slugs, Plakobranchus ocellatus.</title>
        <authorList>
            <person name="Maeda T."/>
            <person name="Takahashi S."/>
            <person name="Yoshida T."/>
            <person name="Shimamura S."/>
            <person name="Takaki Y."/>
            <person name="Nagai Y."/>
            <person name="Toyoda A."/>
            <person name="Suzuki Y."/>
            <person name="Arimoto A."/>
            <person name="Ishii H."/>
            <person name="Satoh N."/>
            <person name="Nishiyama T."/>
            <person name="Hasebe M."/>
            <person name="Maruyama T."/>
            <person name="Minagawa J."/>
            <person name="Obokata J."/>
            <person name="Shigenobu S."/>
        </authorList>
    </citation>
    <scope>NUCLEOTIDE SEQUENCE [LARGE SCALE GENOMIC DNA]</scope>
</reference>
<protein>
    <submittedName>
        <fullName evidence="1">Uncharacterized protein</fullName>
    </submittedName>
</protein>
<dbReference type="AlphaFoldDB" id="A0AAV4FAI3"/>
<evidence type="ECO:0000313" key="2">
    <source>
        <dbReference type="Proteomes" id="UP000762676"/>
    </source>
</evidence>
<keyword evidence="2" id="KW-1185">Reference proteome</keyword>
<dbReference type="EMBL" id="BMAT01007734">
    <property type="protein sequence ID" value="GFR70242.1"/>
    <property type="molecule type" value="Genomic_DNA"/>
</dbReference>
<name>A0AAV4FAI3_9GAST</name>
<proteinExistence type="predicted"/>
<comment type="caution">
    <text evidence="1">The sequence shown here is derived from an EMBL/GenBank/DDBJ whole genome shotgun (WGS) entry which is preliminary data.</text>
</comment>
<gene>
    <name evidence="1" type="ORF">ElyMa_003779900</name>
</gene>
<evidence type="ECO:0000313" key="1">
    <source>
        <dbReference type="EMBL" id="GFR70242.1"/>
    </source>
</evidence>
<dbReference type="Proteomes" id="UP000762676">
    <property type="component" value="Unassembled WGS sequence"/>
</dbReference>
<accession>A0AAV4FAI3</accession>
<sequence length="95" mass="10614">MTLIKLDTATPLQIELRTGLHLDYRESVTNSSGSNNIRTFIVERQRRKSGSLERKCREPGTLRGASRLGGCGVIDTSLIRTDLWSSPYHSHSAQD</sequence>
<organism evidence="1 2">
    <name type="scientific">Elysia marginata</name>
    <dbReference type="NCBI Taxonomy" id="1093978"/>
    <lineage>
        <taxon>Eukaryota</taxon>
        <taxon>Metazoa</taxon>
        <taxon>Spiralia</taxon>
        <taxon>Lophotrochozoa</taxon>
        <taxon>Mollusca</taxon>
        <taxon>Gastropoda</taxon>
        <taxon>Heterobranchia</taxon>
        <taxon>Euthyneura</taxon>
        <taxon>Panpulmonata</taxon>
        <taxon>Sacoglossa</taxon>
        <taxon>Placobranchoidea</taxon>
        <taxon>Plakobranchidae</taxon>
        <taxon>Elysia</taxon>
    </lineage>
</organism>